<dbReference type="EMBL" id="KL198040">
    <property type="protein sequence ID" value="KDQ13972.1"/>
    <property type="molecule type" value="Genomic_DNA"/>
</dbReference>
<evidence type="ECO:0000313" key="4">
    <source>
        <dbReference type="Proteomes" id="UP000027195"/>
    </source>
</evidence>
<sequence>MDQPLLASQPSPPPYVPAPSAPAAATWERPYSESRSKANRRFVKAFIAAFFIWVLTWAMCRSLYSLGDGRWGVITEPQPADGEAIICSLPWSTPVLRSPIIPSPIYHRDDPKASTPITLAPYSSNLTLHLPLSSHLLYFLARGSHSQGVLRLVASEDLVGHDYAQVDVEVRYWKFDHRSRANLCLLKRAEGAHGLGIFTAAQQWPTIPTKDRLHFTVTVRLPASDKSLLNLRAFESNLPLFRHEVLDLENKVFFESLTLRGTNAGIRSDSVSVHHAEFETTNAPITGSFTATEKLALVTSNGALDVSVDLSNNKDTHVPSDLLLKTTNARVISTLALREHNSTTGGAFTITSLTSNARMEQTFTTAPSYSSLILNAKTSNAGTSVQLHPSFEGSFHLRSSNAGIPRILGIDEPQLDPSGDGRKRRIEMTRVVKNFVEGWVRWEDKETQERDSKELGRVVVVTSNGKNVLRIS</sequence>
<dbReference type="Proteomes" id="UP000027195">
    <property type="component" value="Unassembled WGS sequence"/>
</dbReference>
<evidence type="ECO:0000256" key="2">
    <source>
        <dbReference type="SAM" id="Phobius"/>
    </source>
</evidence>
<feature type="transmembrane region" description="Helical" evidence="2">
    <location>
        <begin position="42"/>
        <end position="59"/>
    </location>
</feature>
<dbReference type="InParanoid" id="A0A067MQ15"/>
<feature type="region of interest" description="Disordered" evidence="1">
    <location>
        <begin position="1"/>
        <end position="22"/>
    </location>
</feature>
<dbReference type="AlphaFoldDB" id="A0A067MQ15"/>
<gene>
    <name evidence="3" type="ORF">BOTBODRAFT_175099</name>
</gene>
<dbReference type="STRING" id="930990.A0A067MQ15"/>
<organism evidence="3 4">
    <name type="scientific">Botryobasidium botryosum (strain FD-172 SS1)</name>
    <dbReference type="NCBI Taxonomy" id="930990"/>
    <lineage>
        <taxon>Eukaryota</taxon>
        <taxon>Fungi</taxon>
        <taxon>Dikarya</taxon>
        <taxon>Basidiomycota</taxon>
        <taxon>Agaricomycotina</taxon>
        <taxon>Agaricomycetes</taxon>
        <taxon>Cantharellales</taxon>
        <taxon>Botryobasidiaceae</taxon>
        <taxon>Botryobasidium</taxon>
    </lineage>
</organism>
<evidence type="ECO:0000313" key="3">
    <source>
        <dbReference type="EMBL" id="KDQ13972.1"/>
    </source>
</evidence>
<keyword evidence="4" id="KW-1185">Reference proteome</keyword>
<reference evidence="4" key="1">
    <citation type="journal article" date="2014" name="Proc. Natl. Acad. Sci. U.S.A.">
        <title>Extensive sampling of basidiomycete genomes demonstrates inadequacy of the white-rot/brown-rot paradigm for wood decay fungi.</title>
        <authorList>
            <person name="Riley R."/>
            <person name="Salamov A.A."/>
            <person name="Brown D.W."/>
            <person name="Nagy L.G."/>
            <person name="Floudas D."/>
            <person name="Held B.W."/>
            <person name="Levasseur A."/>
            <person name="Lombard V."/>
            <person name="Morin E."/>
            <person name="Otillar R."/>
            <person name="Lindquist E.A."/>
            <person name="Sun H."/>
            <person name="LaButti K.M."/>
            <person name="Schmutz J."/>
            <person name="Jabbour D."/>
            <person name="Luo H."/>
            <person name="Baker S.E."/>
            <person name="Pisabarro A.G."/>
            <person name="Walton J.D."/>
            <person name="Blanchette R.A."/>
            <person name="Henrissat B."/>
            <person name="Martin F."/>
            <person name="Cullen D."/>
            <person name="Hibbett D.S."/>
            <person name="Grigoriev I.V."/>
        </authorList>
    </citation>
    <scope>NUCLEOTIDE SEQUENCE [LARGE SCALE GENOMIC DNA]</scope>
    <source>
        <strain evidence="4">FD-172 SS1</strain>
    </source>
</reference>
<name>A0A067MQ15_BOTB1</name>
<protein>
    <submittedName>
        <fullName evidence="3">Uncharacterized protein</fullName>
    </submittedName>
</protein>
<keyword evidence="2" id="KW-0812">Transmembrane</keyword>
<feature type="compositionally biased region" description="Pro residues" evidence="1">
    <location>
        <begin position="10"/>
        <end position="20"/>
    </location>
</feature>
<keyword evidence="2" id="KW-1133">Transmembrane helix</keyword>
<dbReference type="HOGENOM" id="CLU_037980_2_0_1"/>
<accession>A0A067MQ15</accession>
<evidence type="ECO:0000256" key="1">
    <source>
        <dbReference type="SAM" id="MobiDB-lite"/>
    </source>
</evidence>
<keyword evidence="2" id="KW-0472">Membrane</keyword>
<proteinExistence type="predicted"/>
<dbReference type="OrthoDB" id="5570013at2759"/>